<comment type="caution">
    <text evidence="1">The sequence shown here is derived from an EMBL/GenBank/DDBJ whole genome shotgun (WGS) entry which is preliminary data.</text>
</comment>
<accession>A0ABS5IAV9</accession>
<evidence type="ECO:0000313" key="1">
    <source>
        <dbReference type="EMBL" id="MBR9971560.1"/>
    </source>
</evidence>
<reference evidence="1 2" key="1">
    <citation type="submission" date="2021-04" db="EMBL/GenBank/DDBJ databases">
        <title>Magnetospirillum sulfuroxidans sp. nov., a facultative chemolithoautotrophic sulfur-oxidizing alphaproteobacterium isolated from freshwater sediment and proposals for Paramagetospirillum gen. nov., and Magnetospirillaceae fam. nov.</title>
        <authorList>
            <person name="Koziaeva V."/>
            <person name="Geelhoed J.S."/>
            <person name="Sorokin D.Y."/>
            <person name="Grouzdev D.S."/>
        </authorList>
    </citation>
    <scope>NUCLEOTIDE SEQUENCE [LARGE SCALE GENOMIC DNA]</scope>
    <source>
        <strain evidence="1 2">J10</strain>
    </source>
</reference>
<sequence>MVESIAVPSNIFDPINLAAAGLDDPANATTDFGIEKVVYLALVERFRDDEAHNDLTDRDNYITITMTMASLLFNIYNFIQFNIHFAAIFVS</sequence>
<dbReference type="RefSeq" id="WP_211547452.1">
    <property type="nucleotide sequence ID" value="NZ_JAGTUF010000005.1"/>
</dbReference>
<dbReference type="EMBL" id="JAGTUF010000005">
    <property type="protein sequence ID" value="MBR9971560.1"/>
    <property type="molecule type" value="Genomic_DNA"/>
</dbReference>
<evidence type="ECO:0000313" key="2">
    <source>
        <dbReference type="Proteomes" id="UP000680714"/>
    </source>
</evidence>
<organism evidence="1 2">
    <name type="scientific">Magnetospirillum sulfuroxidans</name>
    <dbReference type="NCBI Taxonomy" id="611300"/>
    <lineage>
        <taxon>Bacteria</taxon>
        <taxon>Pseudomonadati</taxon>
        <taxon>Pseudomonadota</taxon>
        <taxon>Alphaproteobacteria</taxon>
        <taxon>Rhodospirillales</taxon>
        <taxon>Rhodospirillaceae</taxon>
        <taxon>Magnetospirillum</taxon>
    </lineage>
</organism>
<proteinExistence type="predicted"/>
<name>A0ABS5IAV9_9PROT</name>
<dbReference type="Proteomes" id="UP000680714">
    <property type="component" value="Unassembled WGS sequence"/>
</dbReference>
<protein>
    <submittedName>
        <fullName evidence="1">Uncharacterized protein</fullName>
    </submittedName>
</protein>
<keyword evidence="2" id="KW-1185">Reference proteome</keyword>
<gene>
    <name evidence="1" type="ORF">KEC16_07530</name>
</gene>